<dbReference type="AlphaFoldDB" id="A0AAU9E0S9"/>
<evidence type="ECO:0000259" key="1">
    <source>
        <dbReference type="PROSITE" id="PS51819"/>
    </source>
</evidence>
<dbReference type="RefSeq" id="WP_338536197.1">
    <property type="nucleotide sequence ID" value="NZ_AP028654.1"/>
</dbReference>
<dbReference type="SUPFAM" id="SSF54593">
    <property type="entry name" value="Glyoxalase/Bleomycin resistance protein/Dihydroxybiphenyl dioxygenase"/>
    <property type="match status" value="1"/>
</dbReference>
<dbReference type="KEGG" id="hprf:HLPR_01640"/>
<dbReference type="EMBL" id="AP028654">
    <property type="protein sequence ID" value="BEP27833.1"/>
    <property type="molecule type" value="Genomic_DNA"/>
</dbReference>
<protein>
    <recommendedName>
        <fullName evidence="1">VOC domain-containing protein</fullName>
    </recommendedName>
</protein>
<keyword evidence="3" id="KW-1185">Reference proteome</keyword>
<proteinExistence type="predicted"/>
<organism evidence="2 3">
    <name type="scientific">Helicovermis profundi</name>
    <dbReference type="NCBI Taxonomy" id="3065157"/>
    <lineage>
        <taxon>Bacteria</taxon>
        <taxon>Bacillati</taxon>
        <taxon>Bacillota</taxon>
        <taxon>Clostridia</taxon>
        <taxon>Helicovermis</taxon>
    </lineage>
</organism>
<evidence type="ECO:0000313" key="2">
    <source>
        <dbReference type="EMBL" id="BEP27833.1"/>
    </source>
</evidence>
<dbReference type="InterPro" id="IPR037523">
    <property type="entry name" value="VOC_core"/>
</dbReference>
<dbReference type="Pfam" id="PF00903">
    <property type="entry name" value="Glyoxalase"/>
    <property type="match status" value="1"/>
</dbReference>
<dbReference type="Gene3D" id="3.10.180.10">
    <property type="entry name" value="2,3-Dihydroxybiphenyl 1,2-Dioxygenase, domain 1"/>
    <property type="match status" value="1"/>
</dbReference>
<dbReference type="InterPro" id="IPR004360">
    <property type="entry name" value="Glyas_Fos-R_dOase_dom"/>
</dbReference>
<evidence type="ECO:0000313" key="3">
    <source>
        <dbReference type="Proteomes" id="UP001321786"/>
    </source>
</evidence>
<accession>A0AAU9E0S9</accession>
<dbReference type="CDD" id="cd06587">
    <property type="entry name" value="VOC"/>
    <property type="match status" value="1"/>
</dbReference>
<dbReference type="Proteomes" id="UP001321786">
    <property type="component" value="Chromosome"/>
</dbReference>
<name>A0AAU9E0S9_9FIRM</name>
<gene>
    <name evidence="2" type="ORF">HLPR_01640</name>
</gene>
<dbReference type="InterPro" id="IPR029068">
    <property type="entry name" value="Glyas_Bleomycin-R_OHBP_Dase"/>
</dbReference>
<reference evidence="2 3" key="1">
    <citation type="submission" date="2023-08" db="EMBL/GenBank/DDBJ databases">
        <title>Helicovermis profunda gen. nov., sp. nov., a novel mesophilic, fermentative bacterium within the Bacillota from a deep-sea hydrothermal vent chimney.</title>
        <authorList>
            <person name="Miyazaki U."/>
            <person name="Mizutani D."/>
            <person name="Hashimoto Y."/>
            <person name="Tame A."/>
            <person name="Sawayama S."/>
            <person name="Miyazaki J."/>
            <person name="Takai K."/>
            <person name="Nakagawa S."/>
        </authorList>
    </citation>
    <scope>NUCLEOTIDE SEQUENCE [LARGE SCALE GENOMIC DNA]</scope>
    <source>
        <strain evidence="2 3">S502</strain>
    </source>
</reference>
<sequence>MLKLGSTYLKTKNMEKSIKFYSTLLNMKPSSQNYDRWAQFDFGGQCIALFNPDYDDRRISSDENLEGVYSQNYIEYIRHENIKYGNNMVLNFYIEDLKEEYERLQTLNIGEITQIMYMNIAMPYYSFVLIDPDGNEIEIAGEYKE</sequence>
<feature type="domain" description="VOC" evidence="1">
    <location>
        <begin position="3"/>
        <end position="142"/>
    </location>
</feature>
<dbReference type="PROSITE" id="PS51819">
    <property type="entry name" value="VOC"/>
    <property type="match status" value="1"/>
</dbReference>